<feature type="transmembrane region" description="Helical" evidence="5">
    <location>
        <begin position="12"/>
        <end position="38"/>
    </location>
</feature>
<evidence type="ECO:0000313" key="7">
    <source>
        <dbReference type="EMBL" id="SPQ22347.1"/>
    </source>
</evidence>
<protein>
    <submittedName>
        <fullName evidence="7">93780643-4fa9-414d-a7eb-54f520ccabf7</fullName>
    </submittedName>
</protein>
<dbReference type="InterPro" id="IPR025423">
    <property type="entry name" value="TMEM205-like"/>
</dbReference>
<evidence type="ECO:0000256" key="5">
    <source>
        <dbReference type="SAM" id="Phobius"/>
    </source>
</evidence>
<evidence type="ECO:0000256" key="1">
    <source>
        <dbReference type="ARBA" id="ARBA00004370"/>
    </source>
</evidence>
<feature type="transmembrane region" description="Helical" evidence="5">
    <location>
        <begin position="86"/>
        <end position="107"/>
    </location>
</feature>
<evidence type="ECO:0000313" key="8">
    <source>
        <dbReference type="Proteomes" id="UP000289323"/>
    </source>
</evidence>
<dbReference type="PANTHER" id="PTHR23241:SF106">
    <property type="entry name" value="DUF4149 DOMAIN-CONTAINING PROTEIN"/>
    <property type="match status" value="1"/>
</dbReference>
<evidence type="ECO:0000256" key="3">
    <source>
        <dbReference type="ARBA" id="ARBA00022989"/>
    </source>
</evidence>
<feature type="transmembrane region" description="Helical" evidence="5">
    <location>
        <begin position="50"/>
        <end position="71"/>
    </location>
</feature>
<accession>A0A3S4F201</accession>
<name>A0A3S4F201_9PEZI</name>
<keyword evidence="2 5" id="KW-0812">Transmembrane</keyword>
<dbReference type="Proteomes" id="UP000289323">
    <property type="component" value="Unassembled WGS sequence"/>
</dbReference>
<organism evidence="7 8">
    <name type="scientific">Thermothielavioides terrestris</name>
    <dbReference type="NCBI Taxonomy" id="2587410"/>
    <lineage>
        <taxon>Eukaryota</taxon>
        <taxon>Fungi</taxon>
        <taxon>Dikarya</taxon>
        <taxon>Ascomycota</taxon>
        <taxon>Pezizomycotina</taxon>
        <taxon>Sordariomycetes</taxon>
        <taxon>Sordariomycetidae</taxon>
        <taxon>Sordariales</taxon>
        <taxon>Chaetomiaceae</taxon>
        <taxon>Thermothielavioides</taxon>
    </lineage>
</organism>
<proteinExistence type="predicted"/>
<feature type="transmembrane region" description="Helical" evidence="5">
    <location>
        <begin position="145"/>
        <end position="166"/>
    </location>
</feature>
<dbReference type="GO" id="GO:0016020">
    <property type="term" value="C:membrane"/>
    <property type="evidence" value="ECO:0007669"/>
    <property type="project" value="UniProtKB-SubCell"/>
</dbReference>
<keyword evidence="4 5" id="KW-0472">Membrane</keyword>
<feature type="domain" description="TMEM205-like" evidence="6">
    <location>
        <begin position="12"/>
        <end position="116"/>
    </location>
</feature>
<evidence type="ECO:0000259" key="6">
    <source>
        <dbReference type="Pfam" id="PF13664"/>
    </source>
</evidence>
<sequence>MGFFSPAPYHILSYGTLLGTTFFHPQTFVGGIISFRVLPRPQFGALMAEIFPVYFAMQAVLPAVLVLTYPAGGVAGVLDPVNRWDVLVPLAGVFLCALANLAVVGPATTRVMEERRRLEKKDVKRADDAPTRAQESLALNKKFSMLHGISSLLNLGSFVATVIYGVTLSGRLS</sequence>
<dbReference type="Pfam" id="PF13664">
    <property type="entry name" value="DUF4149"/>
    <property type="match status" value="1"/>
</dbReference>
<evidence type="ECO:0000256" key="2">
    <source>
        <dbReference type="ARBA" id="ARBA00022692"/>
    </source>
</evidence>
<dbReference type="InterPro" id="IPR053009">
    <property type="entry name" value="Xanthocillin_Biosynth-Assoc"/>
</dbReference>
<evidence type="ECO:0000256" key="4">
    <source>
        <dbReference type="ARBA" id="ARBA00023136"/>
    </source>
</evidence>
<dbReference type="EMBL" id="OUUZ01000009">
    <property type="protein sequence ID" value="SPQ22347.1"/>
    <property type="molecule type" value="Genomic_DNA"/>
</dbReference>
<reference evidence="7 8" key="1">
    <citation type="submission" date="2018-04" db="EMBL/GenBank/DDBJ databases">
        <authorList>
            <person name="Huttner S."/>
            <person name="Dainat J."/>
        </authorList>
    </citation>
    <scope>NUCLEOTIDE SEQUENCE [LARGE SCALE GENOMIC DNA]</scope>
</reference>
<gene>
    <name evidence="7" type="ORF">TT172_LOCUS4766</name>
</gene>
<keyword evidence="3 5" id="KW-1133">Transmembrane helix</keyword>
<dbReference type="AlphaFoldDB" id="A0A3S4F201"/>
<dbReference type="PANTHER" id="PTHR23241">
    <property type="entry name" value="LATE EMBRYOGENESIS ABUNDANT PLANTS LEA-RELATED"/>
    <property type="match status" value="1"/>
</dbReference>
<comment type="subcellular location">
    <subcellularLocation>
        <location evidence="1">Membrane</location>
    </subcellularLocation>
</comment>